<dbReference type="SUPFAM" id="SSF52540">
    <property type="entry name" value="P-loop containing nucleoside triphosphate hydrolases"/>
    <property type="match status" value="1"/>
</dbReference>
<dbReference type="Gene3D" id="3.30.160.380">
    <property type="entry name" value="Dicer dimerisation domain"/>
    <property type="match status" value="1"/>
</dbReference>
<dbReference type="InterPro" id="IPR014001">
    <property type="entry name" value="Helicase_ATP-bd"/>
</dbReference>
<dbReference type="CDD" id="cd02843">
    <property type="entry name" value="PAZ_dicer_like"/>
    <property type="match status" value="1"/>
</dbReference>
<feature type="domain" description="PAZ" evidence="27">
    <location>
        <begin position="896"/>
        <end position="1043"/>
    </location>
</feature>
<dbReference type="SMART" id="SM00358">
    <property type="entry name" value="DSRM"/>
    <property type="match status" value="1"/>
</dbReference>
<keyword evidence="12" id="KW-0547">Nucleotide-binding</keyword>
<evidence type="ECO:0000256" key="12">
    <source>
        <dbReference type="ARBA" id="ARBA00022741"/>
    </source>
</evidence>
<dbReference type="Pfam" id="PF20932">
    <property type="entry name" value="Dicer_dsRBD"/>
    <property type="match status" value="1"/>
</dbReference>
<dbReference type="SUPFAM" id="SSF101690">
    <property type="entry name" value="PAZ domain"/>
    <property type="match status" value="1"/>
</dbReference>
<dbReference type="FunFam" id="3.30.160.20:FF:000015">
    <property type="entry name" value="endoribonuclease Dicer"/>
    <property type="match status" value="1"/>
</dbReference>
<dbReference type="FunFam" id="3.40.50.300:FF:000588">
    <property type="entry name" value="Endoribonuclease Dicer isoform 1"/>
    <property type="match status" value="1"/>
</dbReference>
<dbReference type="GO" id="GO:0016441">
    <property type="term" value="P:post-transcriptional gene silencing"/>
    <property type="evidence" value="ECO:0007669"/>
    <property type="project" value="UniProtKB-ARBA"/>
</dbReference>
<evidence type="ECO:0000256" key="15">
    <source>
        <dbReference type="ARBA" id="ARBA00022806"/>
    </source>
</evidence>
<comment type="cofactor">
    <cofactor evidence="3">
        <name>Mg(2+)</name>
        <dbReference type="ChEBI" id="CHEBI:18420"/>
    </cofactor>
</comment>
<evidence type="ECO:0000256" key="22">
    <source>
        <dbReference type="ARBA" id="ARBA00035116"/>
    </source>
</evidence>
<dbReference type="SMART" id="SM00535">
    <property type="entry name" value="RIBOc"/>
    <property type="match status" value="2"/>
</dbReference>
<keyword evidence="11" id="KW-0677">Repeat</keyword>
<dbReference type="PROSITE" id="PS00517">
    <property type="entry name" value="RNASE_3_1"/>
    <property type="match status" value="1"/>
</dbReference>
<feature type="region of interest" description="Disordered" evidence="24">
    <location>
        <begin position="1248"/>
        <end position="1290"/>
    </location>
</feature>
<dbReference type="PROSITE" id="PS51194">
    <property type="entry name" value="HELICASE_CTER"/>
    <property type="match status" value="1"/>
</dbReference>
<dbReference type="InterPro" id="IPR048513">
    <property type="entry name" value="Dicer_PBD"/>
</dbReference>
<proteinExistence type="inferred from homology"/>
<dbReference type="InterPro" id="IPR044441">
    <property type="entry name" value="DICER_DSRM"/>
</dbReference>
<comment type="similarity">
    <text evidence="22 23">Belongs to the helicase family. Dicer subfamily.</text>
</comment>
<keyword evidence="7" id="KW-0963">Cytoplasm</keyword>
<evidence type="ECO:0000313" key="33">
    <source>
        <dbReference type="RefSeq" id="XP_019317730.2"/>
    </source>
</evidence>
<dbReference type="InterPro" id="IPR038248">
    <property type="entry name" value="Dicer_dimer_sf"/>
</dbReference>
<keyword evidence="19" id="KW-0943">RNA-mediated gene silencing</keyword>
<dbReference type="KEGG" id="ppad:109274517"/>
<dbReference type="PANTHER" id="PTHR14950">
    <property type="entry name" value="DICER-RELATED"/>
    <property type="match status" value="1"/>
</dbReference>
<evidence type="ECO:0000256" key="2">
    <source>
        <dbReference type="ARBA" id="ARBA00001936"/>
    </source>
</evidence>
<dbReference type="InterPro" id="IPR036085">
    <property type="entry name" value="PAZ_dom_sf"/>
</dbReference>
<dbReference type="CDD" id="cd00593">
    <property type="entry name" value="RIBOc"/>
    <property type="match status" value="2"/>
</dbReference>
<keyword evidence="13" id="KW-0255">Endonuclease</keyword>
<dbReference type="InterPro" id="IPR005034">
    <property type="entry name" value="Dicer_dimerisation"/>
</dbReference>
<keyword evidence="14" id="KW-0378">Hydrolase</keyword>
<dbReference type="GO" id="GO:0070578">
    <property type="term" value="C:RISC-loading complex"/>
    <property type="evidence" value="ECO:0007669"/>
    <property type="project" value="UniProtKB-ARBA"/>
</dbReference>
<keyword evidence="8" id="KW-0597">Phosphoprotein</keyword>
<organism evidence="31 33">
    <name type="scientific">Panthera pardus</name>
    <name type="common">Leopard</name>
    <name type="synonym">Felis pardus</name>
    <dbReference type="NCBI Taxonomy" id="9691"/>
    <lineage>
        <taxon>Eukaryota</taxon>
        <taxon>Metazoa</taxon>
        <taxon>Chordata</taxon>
        <taxon>Craniata</taxon>
        <taxon>Vertebrata</taxon>
        <taxon>Euteleostomi</taxon>
        <taxon>Mammalia</taxon>
        <taxon>Eutheria</taxon>
        <taxon>Laurasiatheria</taxon>
        <taxon>Carnivora</taxon>
        <taxon>Feliformia</taxon>
        <taxon>Felidae</taxon>
        <taxon>Pantherinae</taxon>
        <taxon>Panthera</taxon>
    </lineage>
</organism>
<comment type="subcellular location">
    <subcellularLocation>
        <location evidence="4">Cytoplasm</location>
    </subcellularLocation>
</comment>
<keyword evidence="18 23" id="KW-0694">RNA-binding</keyword>
<evidence type="ECO:0000259" key="28">
    <source>
        <dbReference type="PROSITE" id="PS51192"/>
    </source>
</evidence>
<evidence type="ECO:0000256" key="6">
    <source>
        <dbReference type="ARBA" id="ARBA00015739"/>
    </source>
</evidence>
<evidence type="ECO:0000256" key="5">
    <source>
        <dbReference type="ARBA" id="ARBA00012177"/>
    </source>
</evidence>
<evidence type="ECO:0000256" key="7">
    <source>
        <dbReference type="ARBA" id="ARBA00022490"/>
    </source>
</evidence>
<dbReference type="CDD" id="cd15903">
    <property type="entry name" value="Dicer_PBD"/>
    <property type="match status" value="1"/>
</dbReference>
<dbReference type="GO" id="GO:0061980">
    <property type="term" value="F:regulatory RNA binding"/>
    <property type="evidence" value="ECO:0007669"/>
    <property type="project" value="UniProtKB-ARBA"/>
</dbReference>
<dbReference type="InterPro" id="IPR036389">
    <property type="entry name" value="RNase_III_sf"/>
</dbReference>
<keyword evidence="10" id="KW-0479">Metal-binding</keyword>
<name>A0A9V1G8X6_PANPR</name>
<dbReference type="Pfam" id="PF04851">
    <property type="entry name" value="ResIII"/>
    <property type="match status" value="1"/>
</dbReference>
<dbReference type="SUPFAM" id="SSF54768">
    <property type="entry name" value="dsRNA-binding domain-like"/>
    <property type="match status" value="1"/>
</dbReference>
<dbReference type="Pfam" id="PF20930">
    <property type="entry name" value="Dicer_PBD"/>
    <property type="match status" value="1"/>
</dbReference>
<sequence length="1924" mass="217934">MNESPALQPLSMAGLQLVTPASSPMGPFFGLPWQQEAIHDNIYTPRKYQVELLEAALDHNTIVCLNTGSGKTFIAVLLTKELSYQIRGDFHRNGKRTVFLVNSANQVAPQVSAVRTHSDLKVGEYSSLEVNAAWTKEKWNQEFTKHQVLVMTCYVALNVLKNGYLSLSDINLLVFDECHLAILDHPYREIMKLCENCPSCPRILGLTASILNGKCDPEELEEKIQKLEKILKSNAETATDLVVLDRYTSQPCEIVVDCGPFTDRSGLYGRLLLELEEALNFINDCNIPVRSKERDSTSISKQILSDCRAVLVVLGPWCADKVAGMMVRELQKYIKHEQEELHRKFLLFTDTFLRKIHALCEEHFSPASLDLKFVTPKVIKLLEILRKYKPYERQQFESVEWYNNRNQDNYVSWSDSEDDDEDEEIEEKEKPETNFPSPFTNILCGIIFVERRYTAVVLNRLIKEAGKQDPELAYISSNFITGHGIGKNQPRNKQMEAEFRKQEEVLRKFRAHETNLLIATSIVEEGVDIPKCNLVVRFDLPTEYRSYVQSKGRARAPISNYIMLADTDKIKSFEEDLKTYKAIEKILRNKCSKSVDAGETDVEPVVDDDDVFPPYVLRPDDGGPRVTINTAIGHINRYCARLPSDPFTHLAPKCRTRELPDGTFYSTLYLPINSPLRASIVGPPMSCIRLAERVVALICCEKLHKIGELDDHLMPVGKETVKYEEELDLHDEEETSVPGRPGSTKRRQCYPKAIPECLRDSYPKPDQPCYLYVIGMVLTTPLPDELNFRRRKLYPPEDTTRCFGILTAKPIPQIPHFPVYTRSGEVTISIELKKSGFTLSLQMLELITRLHQYIFSHILRLEKPALEFKPTDADSAYCVLPLNVVNDSSTLDIDFKFMEDIEKSEARIGIPSTKYSKETPFVFKLEDYQDAVIIPRYRNFDQPHRFYVADVYTDLTPLSKFPSPEYETFAEYYKTKYNLDLTNLNQPLLDVDHTSSRLNLLTPRHLNQKGKALPLSSAEKRKAKWESLQNKQILVPELCAIHPIPASLWRKAVCLPSILYRLHCLLTAEELRAQTASDAGVGVRSLPVDFRYPNLDFGWKKSIDSKSFISIASSSWAENDNYCKHSTIVVPENAARQGAIRTSSLENHDQMSVNCRTLFGESPGKLQIEASTDLTATNGLSYNKNLANGGCDLANRDFCQGNQLSYYKQEIPVQPTTSYPIQNLYSHENQPKPSDECTLLSNKYLDGNANTSTSEGSPAAATTPGTNEAVPAPRDGRASAQSPCPGYSSRTLGPNPGLILQALTLSNASDGFNLERLEMLGDSFLKHAITTYLFCTYPDAHEGRLSYMRSKKVSNCNLYRLGKKKGLPSRMVVSIFDPPVNWLPPGYVVNQDKSNTDKWEKDEMTKDCMLANGKLDQDFEEDDEEGEDLTWKVPKEDADDEDDFLEYDQEHIKFIDNMLMGSGAFVKKISLSPLSATDSAYEWKMPKKASLGSMPFSSDFEDFDYSSWDAMCYLDPSKAVEEDDFVVGFWNPSEENCGVDTGKQSISYDLHTEQCIADKSIADCVEALLGCYLTSCGERAAQLFLCSLGLKVLPVIKRTDREKAMCPARENFNGQQKALSGSRAAASVAGPRSSVLKDLEYGCLKIPPRCMFDHPDADKTLNHLISGFENFEKKINYRFKNKAYLLQAFTHASYHYNTITDCYQRLEFLGDAILDYLITKHLYEDPRQHSPGVLTDLRSALVNNTIFASLAVKYDYHKYFKAVSPELFHVIDDFVQFQLEKNEMQGMDSELRRSEEDEEKEEDIEVPKAMGDIFESLAGAIYMDSGMSLEMVWQVYYPMMRPLIEKFSANVPRSPVRELLEMEPETAKFSPAERTYDGKVRVTVEVVGKGKFKGVGRSYRIAKSAAARRALRSLKANQPQVPNS</sequence>
<dbReference type="GO" id="GO:0005737">
    <property type="term" value="C:cytoplasm"/>
    <property type="evidence" value="ECO:0007669"/>
    <property type="project" value="UniProtKB-SubCell"/>
</dbReference>
<evidence type="ECO:0000256" key="16">
    <source>
        <dbReference type="ARBA" id="ARBA00022840"/>
    </source>
</evidence>
<dbReference type="GO" id="GO:0005634">
    <property type="term" value="C:nucleus"/>
    <property type="evidence" value="ECO:0007669"/>
    <property type="project" value="TreeGrafter"/>
</dbReference>
<dbReference type="InterPro" id="IPR014720">
    <property type="entry name" value="dsRBD_dom"/>
</dbReference>
<dbReference type="SMART" id="SM00490">
    <property type="entry name" value="HELICc"/>
    <property type="match status" value="1"/>
</dbReference>
<dbReference type="InterPro" id="IPR048512">
    <property type="entry name" value="Dicer_platform"/>
</dbReference>
<dbReference type="GO" id="GO:0004386">
    <property type="term" value="F:helicase activity"/>
    <property type="evidence" value="ECO:0007669"/>
    <property type="project" value="UniProtKB-KW"/>
</dbReference>
<evidence type="ECO:0000259" key="27">
    <source>
        <dbReference type="PROSITE" id="PS50821"/>
    </source>
</evidence>
<feature type="compositionally biased region" description="Acidic residues" evidence="24">
    <location>
        <begin position="415"/>
        <end position="426"/>
    </location>
</feature>
<dbReference type="GO" id="GO:0004530">
    <property type="term" value="F:deoxyribonuclease I activity"/>
    <property type="evidence" value="ECO:0007669"/>
    <property type="project" value="TreeGrafter"/>
</dbReference>
<dbReference type="Gene3D" id="3.40.50.300">
    <property type="entry name" value="P-loop containing nucleotide triphosphate hydrolases"/>
    <property type="match status" value="2"/>
</dbReference>
<dbReference type="InterPro" id="IPR003100">
    <property type="entry name" value="PAZ_dom"/>
</dbReference>
<dbReference type="Pfam" id="PF00636">
    <property type="entry name" value="Ribonuclease_3"/>
    <property type="match status" value="2"/>
</dbReference>
<protein>
    <recommendedName>
        <fullName evidence="6">Endoribonuclease Dicer</fullName>
        <ecNumber evidence="5">3.1.26.3</ecNumber>
    </recommendedName>
</protein>
<evidence type="ECO:0000256" key="1">
    <source>
        <dbReference type="ARBA" id="ARBA00000109"/>
    </source>
</evidence>
<dbReference type="GO" id="GO:0016442">
    <property type="term" value="C:RISC complex"/>
    <property type="evidence" value="ECO:0007669"/>
    <property type="project" value="UniProtKB-ARBA"/>
</dbReference>
<dbReference type="GO" id="GO:0051239">
    <property type="term" value="P:regulation of multicellular organismal process"/>
    <property type="evidence" value="ECO:0007669"/>
    <property type="project" value="UniProtKB-ARBA"/>
</dbReference>
<evidence type="ECO:0000256" key="24">
    <source>
        <dbReference type="SAM" id="MobiDB-lite"/>
    </source>
</evidence>
<dbReference type="FunFam" id="1.10.1520.10:FF:000023">
    <property type="entry name" value="Endoribonuclease dcr-1"/>
    <property type="match status" value="1"/>
</dbReference>
<dbReference type="InterPro" id="IPR001650">
    <property type="entry name" value="Helicase_C-like"/>
</dbReference>
<dbReference type="PROSITE" id="PS50137">
    <property type="entry name" value="DS_RBD"/>
    <property type="match status" value="1"/>
</dbReference>
<dbReference type="PROSITE" id="PS51192">
    <property type="entry name" value="HELICASE_ATP_BIND_1"/>
    <property type="match status" value="1"/>
</dbReference>
<keyword evidence="15" id="KW-0347">Helicase</keyword>
<evidence type="ECO:0000256" key="17">
    <source>
        <dbReference type="ARBA" id="ARBA00022842"/>
    </source>
</evidence>
<dbReference type="PROSITE" id="PS50821">
    <property type="entry name" value="PAZ"/>
    <property type="match status" value="1"/>
</dbReference>
<feature type="domain" description="Dicer dsRNA-binding fold" evidence="30">
    <location>
        <begin position="631"/>
        <end position="723"/>
    </location>
</feature>
<dbReference type="Gene3D" id="3.30.160.20">
    <property type="match status" value="1"/>
</dbReference>
<evidence type="ECO:0000256" key="10">
    <source>
        <dbReference type="ARBA" id="ARBA00022723"/>
    </source>
</evidence>
<evidence type="ECO:0000313" key="32">
    <source>
        <dbReference type="RefSeq" id="XP_019317729.2"/>
    </source>
</evidence>
<feature type="region of interest" description="Disordered" evidence="24">
    <location>
        <begin position="410"/>
        <end position="434"/>
    </location>
</feature>
<dbReference type="InterPro" id="IPR000999">
    <property type="entry name" value="RNase_III_dom"/>
</dbReference>
<evidence type="ECO:0000256" key="8">
    <source>
        <dbReference type="ARBA" id="ARBA00022553"/>
    </source>
</evidence>
<dbReference type="GO" id="GO:0046872">
    <property type="term" value="F:metal ion binding"/>
    <property type="evidence" value="ECO:0007669"/>
    <property type="project" value="UniProtKB-KW"/>
</dbReference>
<evidence type="ECO:0000256" key="9">
    <source>
        <dbReference type="ARBA" id="ARBA00022722"/>
    </source>
</evidence>
<dbReference type="PROSITE" id="PS50142">
    <property type="entry name" value="RNASE_3_2"/>
    <property type="match status" value="2"/>
</dbReference>
<keyword evidence="20" id="KW-0464">Manganese</keyword>
<dbReference type="FunFam" id="3.40.50.300:FF:000628">
    <property type="entry name" value="Endoribonuclease Dicer"/>
    <property type="match status" value="1"/>
</dbReference>
<dbReference type="CDD" id="cd18802">
    <property type="entry name" value="SF2_C_dicer"/>
    <property type="match status" value="1"/>
</dbReference>
<feature type="domain" description="DRBM" evidence="25">
    <location>
        <begin position="1851"/>
        <end position="1916"/>
    </location>
</feature>
<feature type="domain" description="Helicase C-terminal" evidence="29">
    <location>
        <begin position="434"/>
        <end position="603"/>
    </location>
</feature>
<gene>
    <name evidence="32 33" type="primary">DICER1</name>
</gene>
<reference evidence="32 33" key="1">
    <citation type="submission" date="2025-04" db="UniProtKB">
        <authorList>
            <consortium name="RefSeq"/>
        </authorList>
    </citation>
    <scope>IDENTIFICATION</scope>
    <source>
        <tissue evidence="32 33">Whole blood</tissue>
    </source>
</reference>
<dbReference type="RefSeq" id="XP_019317730.2">
    <property type="nucleotide sequence ID" value="XM_019462185.2"/>
</dbReference>
<dbReference type="InterPro" id="IPR027417">
    <property type="entry name" value="P-loop_NTPase"/>
</dbReference>
<dbReference type="Gene3D" id="2.170.260.10">
    <property type="entry name" value="paz domain"/>
    <property type="match status" value="1"/>
</dbReference>
<dbReference type="PROSITE" id="PS51327">
    <property type="entry name" value="DICER_DSRBF"/>
    <property type="match status" value="1"/>
</dbReference>
<keyword evidence="9" id="KW-0540">Nuclease</keyword>
<keyword evidence="31" id="KW-1185">Reference proteome</keyword>
<evidence type="ECO:0000256" key="21">
    <source>
        <dbReference type="ARBA" id="ARBA00024841"/>
    </source>
</evidence>
<dbReference type="SMART" id="SM00487">
    <property type="entry name" value="DEXDc"/>
    <property type="match status" value="1"/>
</dbReference>
<evidence type="ECO:0000256" key="18">
    <source>
        <dbReference type="ARBA" id="ARBA00022884"/>
    </source>
</evidence>
<dbReference type="CDD" id="cd18034">
    <property type="entry name" value="DEXHc_dicer"/>
    <property type="match status" value="1"/>
</dbReference>
<dbReference type="CTD" id="23405"/>
<dbReference type="GO" id="GO:0005524">
    <property type="term" value="F:ATP binding"/>
    <property type="evidence" value="ECO:0007669"/>
    <property type="project" value="UniProtKB-KW"/>
</dbReference>
<dbReference type="RefSeq" id="XP_019317729.2">
    <property type="nucleotide sequence ID" value="XM_019462184.2"/>
</dbReference>
<dbReference type="GO" id="GO:0006309">
    <property type="term" value="P:apoptotic DNA fragmentation"/>
    <property type="evidence" value="ECO:0007669"/>
    <property type="project" value="TreeGrafter"/>
</dbReference>
<dbReference type="SMART" id="SM00949">
    <property type="entry name" value="PAZ"/>
    <property type="match status" value="1"/>
</dbReference>
<dbReference type="Gene3D" id="1.10.1520.10">
    <property type="entry name" value="Ribonuclease III domain"/>
    <property type="match status" value="2"/>
</dbReference>
<evidence type="ECO:0000256" key="4">
    <source>
        <dbReference type="ARBA" id="ARBA00004496"/>
    </source>
</evidence>
<dbReference type="GO" id="GO:0030422">
    <property type="term" value="P:siRNA processing"/>
    <property type="evidence" value="ECO:0007669"/>
    <property type="project" value="InterPro"/>
</dbReference>
<dbReference type="GO" id="GO:0003677">
    <property type="term" value="F:DNA binding"/>
    <property type="evidence" value="ECO:0007669"/>
    <property type="project" value="InterPro"/>
</dbReference>
<dbReference type="Pfam" id="PF03368">
    <property type="entry name" value="Dicer_dimer"/>
    <property type="match status" value="1"/>
</dbReference>
<dbReference type="InterPro" id="IPR006935">
    <property type="entry name" value="Helicase/UvrB_N"/>
</dbReference>
<dbReference type="FunFam" id="1.10.1520.10:FF:000005">
    <property type="entry name" value="Putative endoribonuclease dicer"/>
    <property type="match status" value="1"/>
</dbReference>
<dbReference type="EC" id="3.1.26.3" evidence="5"/>
<keyword evidence="17" id="KW-0460">Magnesium</keyword>
<accession>A0A9V1G8X6</accession>
<keyword evidence="16" id="KW-0067">ATP-binding</keyword>
<comment type="function">
    <text evidence="21">Double-stranded RNA (dsRNA) endoribonuclease playing a central role in short dsRNA-mediated post-transcriptional gene silencing. Cleaves naturally occurring long dsRNAs and short hairpin pre-microRNAs (miRNA) into fragments of twenty-one to twenty-three nucleotides with 3' overhang of two nucleotides, producing respectively short interfering RNAs (siRNA) and mature microRNAs. SiRNAs and miRNAs serve as guide to direct the RNA-induced silencing complex (RISC) to complementary RNAs to degrade them or prevent their translation. Gene silencing mediated by siRNAs, also called RNA interference, controls the elimination of transcripts from mobile and repetitive DNA elements of the genome but also the degradation of exogenous RNA of viral origin for instance. The miRNA pathway on the other side is a mean to specifically regulate the expression of target genes.</text>
</comment>
<comment type="catalytic activity">
    <reaction evidence="1">
        <text>Endonucleolytic cleavage to 5'-phosphomonoester.</text>
        <dbReference type="EC" id="3.1.26.3"/>
    </reaction>
</comment>
<evidence type="ECO:0000256" key="23">
    <source>
        <dbReference type="PROSITE-ProRule" id="PRU00657"/>
    </source>
</evidence>
<dbReference type="Pfam" id="PF20931">
    <property type="entry name" value="Dicer_platform"/>
    <property type="match status" value="1"/>
</dbReference>
<dbReference type="GO" id="GO:0004525">
    <property type="term" value="F:ribonuclease III activity"/>
    <property type="evidence" value="ECO:0007669"/>
    <property type="project" value="UniProtKB-EC"/>
</dbReference>
<feature type="domain" description="Helicase ATP-binding" evidence="28">
    <location>
        <begin position="52"/>
        <end position="228"/>
    </location>
</feature>
<feature type="domain" description="RNase III" evidence="26">
    <location>
        <begin position="1286"/>
        <end position="1374"/>
    </location>
</feature>
<evidence type="ECO:0000256" key="20">
    <source>
        <dbReference type="ARBA" id="ARBA00023211"/>
    </source>
</evidence>
<dbReference type="CDD" id="cd10843">
    <property type="entry name" value="DSRM_DICER"/>
    <property type="match status" value="1"/>
</dbReference>
<dbReference type="GO" id="GO:0031054">
    <property type="term" value="P:pre-miRNA processing"/>
    <property type="evidence" value="ECO:0007669"/>
    <property type="project" value="InterPro"/>
</dbReference>
<evidence type="ECO:0000259" key="26">
    <source>
        <dbReference type="PROSITE" id="PS50142"/>
    </source>
</evidence>
<feature type="domain" description="RNase III" evidence="26">
    <location>
        <begin position="1668"/>
        <end position="1826"/>
    </location>
</feature>
<dbReference type="FunFam" id="2.170.260.10:FF:000002">
    <property type="entry name" value="Putative Endoribonuclease Dicer"/>
    <property type="match status" value="1"/>
</dbReference>
<dbReference type="FunFam" id="3.30.160.380:FF:000002">
    <property type="entry name" value="Endoribonuclease Dicer isoform 1"/>
    <property type="match status" value="1"/>
</dbReference>
<dbReference type="Pfam" id="PF00271">
    <property type="entry name" value="Helicase_C"/>
    <property type="match status" value="1"/>
</dbReference>
<evidence type="ECO:0000256" key="19">
    <source>
        <dbReference type="ARBA" id="ARBA00023158"/>
    </source>
</evidence>
<evidence type="ECO:0000256" key="13">
    <source>
        <dbReference type="ARBA" id="ARBA00022759"/>
    </source>
</evidence>
<evidence type="ECO:0000259" key="29">
    <source>
        <dbReference type="PROSITE" id="PS51194"/>
    </source>
</evidence>
<dbReference type="Pfam" id="PF02170">
    <property type="entry name" value="PAZ"/>
    <property type="match status" value="1"/>
</dbReference>
<dbReference type="GeneID" id="109274517"/>
<evidence type="ECO:0000259" key="25">
    <source>
        <dbReference type="PROSITE" id="PS50137"/>
    </source>
</evidence>
<evidence type="ECO:0000256" key="14">
    <source>
        <dbReference type="ARBA" id="ARBA00022801"/>
    </source>
</evidence>
<dbReference type="SUPFAM" id="SSF69065">
    <property type="entry name" value="RNase III domain-like"/>
    <property type="match status" value="2"/>
</dbReference>
<evidence type="ECO:0000313" key="31">
    <source>
        <dbReference type="Proteomes" id="UP001165780"/>
    </source>
</evidence>
<evidence type="ECO:0000256" key="3">
    <source>
        <dbReference type="ARBA" id="ARBA00001946"/>
    </source>
</evidence>
<evidence type="ECO:0000259" key="30">
    <source>
        <dbReference type="PROSITE" id="PS51327"/>
    </source>
</evidence>
<comment type="cofactor">
    <cofactor evidence="2">
        <name>Mn(2+)</name>
        <dbReference type="ChEBI" id="CHEBI:29035"/>
    </cofactor>
</comment>
<dbReference type="PANTHER" id="PTHR14950:SF37">
    <property type="entry name" value="ENDORIBONUCLEASE DICER"/>
    <property type="match status" value="1"/>
</dbReference>
<dbReference type="Proteomes" id="UP001165780">
    <property type="component" value="Unplaced"/>
</dbReference>
<evidence type="ECO:0000256" key="11">
    <source>
        <dbReference type="ARBA" id="ARBA00022737"/>
    </source>
</evidence>